<evidence type="ECO:0000313" key="3">
    <source>
        <dbReference type="EMBL" id="GLQ17446.1"/>
    </source>
</evidence>
<sequence>MRVLVKSIIKQLKRFRRETSAVAAVEFALILPALLFTYIGTAEVSRLIIMDRRLAVVAGSVADLVARADGSLPNATLQDYFQAAQFTMEPYPSATLQQVVTSIYVDKNGKAKVRWSEGFNGGSAHPKNSTFSVPKEINNQSKKKYLIVGEATVQWTPIVDFMFKSGFTLSRTYYFRPRFDAEITIN</sequence>
<name>A0ABQ5UQS2_9HYPH</name>
<keyword evidence="4" id="KW-1185">Reference proteome</keyword>
<reference evidence="3" key="1">
    <citation type="journal article" date="2014" name="Int. J. Syst. Evol. Microbiol.">
        <title>Complete genome of a new Firmicutes species belonging to the dominant human colonic microbiota ('Ruminococcus bicirculans') reveals two chromosomes and a selective capacity to utilize plant glucans.</title>
        <authorList>
            <consortium name="NISC Comparative Sequencing Program"/>
            <person name="Wegmann U."/>
            <person name="Louis P."/>
            <person name="Goesmann A."/>
            <person name="Henrissat B."/>
            <person name="Duncan S.H."/>
            <person name="Flint H.J."/>
        </authorList>
    </citation>
    <scope>NUCLEOTIDE SEQUENCE</scope>
    <source>
        <strain evidence="3">NBRC 107169</strain>
    </source>
</reference>
<dbReference type="Proteomes" id="UP001161405">
    <property type="component" value="Unassembled WGS sequence"/>
</dbReference>
<protein>
    <submittedName>
        <fullName evidence="3">Pilus biosynthesis protein TadE</fullName>
    </submittedName>
</protein>
<organism evidence="3 4">
    <name type="scientific">Maritalea porphyrae</name>
    <dbReference type="NCBI Taxonomy" id="880732"/>
    <lineage>
        <taxon>Bacteria</taxon>
        <taxon>Pseudomonadati</taxon>
        <taxon>Pseudomonadota</taxon>
        <taxon>Alphaproteobacteria</taxon>
        <taxon>Hyphomicrobiales</taxon>
        <taxon>Devosiaceae</taxon>
        <taxon>Maritalea</taxon>
    </lineage>
</organism>
<dbReference type="Pfam" id="PF07811">
    <property type="entry name" value="TadE"/>
    <property type="match status" value="1"/>
</dbReference>
<keyword evidence="1" id="KW-1133">Transmembrane helix</keyword>
<evidence type="ECO:0000256" key="1">
    <source>
        <dbReference type="SAM" id="Phobius"/>
    </source>
</evidence>
<feature type="domain" description="TadE-like" evidence="2">
    <location>
        <begin position="22"/>
        <end position="58"/>
    </location>
</feature>
<proteinExistence type="predicted"/>
<dbReference type="InterPro" id="IPR012495">
    <property type="entry name" value="TadE-like_dom"/>
</dbReference>
<accession>A0ABQ5UQS2</accession>
<feature type="transmembrane region" description="Helical" evidence="1">
    <location>
        <begin position="21"/>
        <end position="40"/>
    </location>
</feature>
<reference evidence="3" key="2">
    <citation type="submission" date="2023-01" db="EMBL/GenBank/DDBJ databases">
        <title>Draft genome sequence of Maritalea porphyrae strain NBRC 107169.</title>
        <authorList>
            <person name="Sun Q."/>
            <person name="Mori K."/>
        </authorList>
    </citation>
    <scope>NUCLEOTIDE SEQUENCE</scope>
    <source>
        <strain evidence="3">NBRC 107169</strain>
    </source>
</reference>
<keyword evidence="1" id="KW-0812">Transmembrane</keyword>
<evidence type="ECO:0000259" key="2">
    <source>
        <dbReference type="Pfam" id="PF07811"/>
    </source>
</evidence>
<dbReference type="EMBL" id="BSNI01000002">
    <property type="protein sequence ID" value="GLQ17446.1"/>
    <property type="molecule type" value="Genomic_DNA"/>
</dbReference>
<comment type="caution">
    <text evidence="3">The sequence shown here is derived from an EMBL/GenBank/DDBJ whole genome shotgun (WGS) entry which is preliminary data.</text>
</comment>
<keyword evidence="1" id="KW-0472">Membrane</keyword>
<evidence type="ECO:0000313" key="4">
    <source>
        <dbReference type="Proteomes" id="UP001161405"/>
    </source>
</evidence>
<gene>
    <name evidence="3" type="ORF">GCM10007879_16950</name>
</gene>